<keyword evidence="1" id="KW-0812">Transmembrane</keyword>
<keyword evidence="1" id="KW-1133">Transmembrane helix</keyword>
<evidence type="ECO:0000256" key="1">
    <source>
        <dbReference type="SAM" id="Phobius"/>
    </source>
</evidence>
<sequence>MPPYLVDLPTSQVARCPTDAQYLIRHSTHLRTSFSLDYSKFLLFLLLAVLFLENLDVFGTVCVMQYFSYTSDTILDSEEFRYCDKAQSFGEVLGKVYAVTIHYITLHTRCHGA</sequence>
<evidence type="ECO:0000313" key="2">
    <source>
        <dbReference type="EMBL" id="VDD89675.1"/>
    </source>
</evidence>
<dbReference type="WBParaSite" id="EVEC_0000471801-mRNA-1">
    <property type="protein sequence ID" value="EVEC_0000471801-mRNA-1"/>
    <property type="gene ID" value="EVEC_0000471801"/>
</dbReference>
<dbReference type="EMBL" id="UXUI01007854">
    <property type="protein sequence ID" value="VDD89675.1"/>
    <property type="molecule type" value="Genomic_DNA"/>
</dbReference>
<proteinExistence type="predicted"/>
<evidence type="ECO:0000313" key="3">
    <source>
        <dbReference type="Proteomes" id="UP000274131"/>
    </source>
</evidence>
<feature type="transmembrane region" description="Helical" evidence="1">
    <location>
        <begin position="41"/>
        <end position="67"/>
    </location>
</feature>
<organism evidence="4">
    <name type="scientific">Enterobius vermicularis</name>
    <name type="common">Human pinworm</name>
    <dbReference type="NCBI Taxonomy" id="51028"/>
    <lineage>
        <taxon>Eukaryota</taxon>
        <taxon>Metazoa</taxon>
        <taxon>Ecdysozoa</taxon>
        <taxon>Nematoda</taxon>
        <taxon>Chromadorea</taxon>
        <taxon>Rhabditida</taxon>
        <taxon>Spirurina</taxon>
        <taxon>Oxyuridomorpha</taxon>
        <taxon>Oxyuroidea</taxon>
        <taxon>Oxyuridae</taxon>
        <taxon>Enterobius</taxon>
    </lineage>
</organism>
<reference evidence="4" key="1">
    <citation type="submission" date="2017-02" db="UniProtKB">
        <authorList>
            <consortium name="WormBaseParasite"/>
        </authorList>
    </citation>
    <scope>IDENTIFICATION</scope>
</reference>
<evidence type="ECO:0000313" key="4">
    <source>
        <dbReference type="WBParaSite" id="EVEC_0000471801-mRNA-1"/>
    </source>
</evidence>
<name>A0A0N4V3S2_ENTVE</name>
<reference evidence="2 3" key="2">
    <citation type="submission" date="2018-10" db="EMBL/GenBank/DDBJ databases">
        <authorList>
            <consortium name="Pathogen Informatics"/>
        </authorList>
    </citation>
    <scope>NUCLEOTIDE SEQUENCE [LARGE SCALE GENOMIC DNA]</scope>
</reference>
<keyword evidence="1" id="KW-0472">Membrane</keyword>
<dbReference type="Proteomes" id="UP000274131">
    <property type="component" value="Unassembled WGS sequence"/>
</dbReference>
<accession>A0A0N4V3S2</accession>
<protein>
    <submittedName>
        <fullName evidence="4">Transmembrane protein</fullName>
    </submittedName>
</protein>
<gene>
    <name evidence="2" type="ORF">EVEC_LOCUS4426</name>
</gene>
<dbReference type="AlphaFoldDB" id="A0A0N4V3S2"/>
<keyword evidence="3" id="KW-1185">Reference proteome</keyword>